<keyword evidence="2" id="KW-0472">Membrane</keyword>
<feature type="transmembrane region" description="Helical" evidence="2">
    <location>
        <begin position="43"/>
        <end position="61"/>
    </location>
</feature>
<dbReference type="Proteomes" id="UP001597273">
    <property type="component" value="Unassembled WGS sequence"/>
</dbReference>
<reference evidence="4" key="1">
    <citation type="journal article" date="2019" name="Int. J. Syst. Evol. Microbiol.">
        <title>The Global Catalogue of Microorganisms (GCM) 10K type strain sequencing project: providing services to taxonomists for standard genome sequencing and annotation.</title>
        <authorList>
            <consortium name="The Broad Institute Genomics Platform"/>
            <consortium name="The Broad Institute Genome Sequencing Center for Infectious Disease"/>
            <person name="Wu L."/>
            <person name="Ma J."/>
        </authorList>
    </citation>
    <scope>NUCLEOTIDE SEQUENCE [LARGE SCALE GENOMIC DNA]</scope>
    <source>
        <strain evidence="4">CGMCC 1.15475</strain>
    </source>
</reference>
<dbReference type="RefSeq" id="WP_377339120.1">
    <property type="nucleotide sequence ID" value="NZ_JBHUFW010000004.1"/>
</dbReference>
<proteinExistence type="predicted"/>
<protein>
    <submittedName>
        <fullName evidence="3">EamA/RhaT family transporter</fullName>
    </submittedName>
</protein>
<sequence>MDGLNETEATRPLGIVLMIAAAFSTATGQLFWKLAEGVFDYRLWIGFTLYGAGAVLMTAAFRYGRMSVLHPLLSTGYVIAIFYGAVFLGEAVTGNMLMGTGLILAGVIAIGGDRH</sequence>
<evidence type="ECO:0000313" key="3">
    <source>
        <dbReference type="EMBL" id="MFD1861943.1"/>
    </source>
</evidence>
<feature type="transmembrane region" description="Helical" evidence="2">
    <location>
        <begin position="68"/>
        <end position="88"/>
    </location>
</feature>
<dbReference type="InterPro" id="IPR037185">
    <property type="entry name" value="EmrE-like"/>
</dbReference>
<comment type="subcellular location">
    <subcellularLocation>
        <location evidence="1">Endomembrane system</location>
        <topology evidence="1">Multi-pass membrane protein</topology>
    </subcellularLocation>
</comment>
<dbReference type="EMBL" id="JBHUFW010000004">
    <property type="protein sequence ID" value="MFD1861943.1"/>
    <property type="molecule type" value="Genomic_DNA"/>
</dbReference>
<feature type="transmembrane region" description="Helical" evidence="2">
    <location>
        <begin position="94"/>
        <end position="112"/>
    </location>
</feature>
<evidence type="ECO:0000256" key="1">
    <source>
        <dbReference type="ARBA" id="ARBA00004127"/>
    </source>
</evidence>
<name>A0ABW4QEN8_9BACL</name>
<keyword evidence="2" id="KW-1133">Transmembrane helix</keyword>
<comment type="caution">
    <text evidence="3">The sequence shown here is derived from an EMBL/GenBank/DDBJ whole genome shotgun (WGS) entry which is preliminary data.</text>
</comment>
<dbReference type="SUPFAM" id="SSF103481">
    <property type="entry name" value="Multidrug resistance efflux transporter EmrE"/>
    <property type="match status" value="1"/>
</dbReference>
<gene>
    <name evidence="3" type="ORF">ACFSDB_03335</name>
</gene>
<evidence type="ECO:0000313" key="4">
    <source>
        <dbReference type="Proteomes" id="UP001597273"/>
    </source>
</evidence>
<organism evidence="3 4">
    <name type="scientific">Planococcus chinensis</name>
    <dbReference type="NCBI Taxonomy" id="272917"/>
    <lineage>
        <taxon>Bacteria</taxon>
        <taxon>Bacillati</taxon>
        <taxon>Bacillota</taxon>
        <taxon>Bacilli</taxon>
        <taxon>Bacillales</taxon>
        <taxon>Caryophanaceae</taxon>
        <taxon>Planococcus</taxon>
    </lineage>
</organism>
<accession>A0ABW4QEN8</accession>
<keyword evidence="4" id="KW-1185">Reference proteome</keyword>
<feature type="transmembrane region" description="Helical" evidence="2">
    <location>
        <begin position="12"/>
        <end position="31"/>
    </location>
</feature>
<dbReference type="Gene3D" id="1.10.3730.20">
    <property type="match status" value="1"/>
</dbReference>
<evidence type="ECO:0000256" key="2">
    <source>
        <dbReference type="SAM" id="Phobius"/>
    </source>
</evidence>
<keyword evidence="2" id="KW-0812">Transmembrane</keyword>